<keyword evidence="4" id="KW-1185">Reference proteome</keyword>
<accession>A0ABT5EM79</accession>
<gene>
    <name evidence="3" type="ORF">POL67_16455</name>
</gene>
<proteinExistence type="predicted"/>
<feature type="region of interest" description="Disordered" evidence="1">
    <location>
        <begin position="159"/>
        <end position="179"/>
    </location>
</feature>
<evidence type="ECO:0000313" key="4">
    <source>
        <dbReference type="Proteomes" id="UP001221411"/>
    </source>
</evidence>
<sequence>MTFAELEAQVIALEKQLSRVAHERGAYRKLYELCSIELERLRRHIFGQKAERVDPAQTQLALDAVVQSLGALPAQTEQPSATPDPAPAGDSTLPAGGKPKPKERKVTPHGRQNLPGHLPVVRFLLSRSMTKNRPSCGSMRAWHRDRLLWGTQMARSSARPMVSAASPMTKHLSSGSPGL</sequence>
<feature type="region of interest" description="Disordered" evidence="1">
    <location>
        <begin position="74"/>
        <end position="115"/>
    </location>
</feature>
<dbReference type="Proteomes" id="UP001221411">
    <property type="component" value="Unassembled WGS sequence"/>
</dbReference>
<evidence type="ECO:0000313" key="3">
    <source>
        <dbReference type="EMBL" id="MDC0742943.1"/>
    </source>
</evidence>
<evidence type="ECO:0000256" key="1">
    <source>
        <dbReference type="SAM" id="MobiDB-lite"/>
    </source>
</evidence>
<protein>
    <submittedName>
        <fullName evidence="3">Transposase</fullName>
    </submittedName>
</protein>
<name>A0ABT5EM79_9BACT</name>
<reference evidence="3 4" key="1">
    <citation type="submission" date="2022-11" db="EMBL/GenBank/DDBJ databases">
        <title>Minimal conservation of predation-associated metabolite biosynthetic gene clusters underscores biosynthetic potential of Myxococcota including descriptions for ten novel species: Archangium lansinium sp. nov., Myxococcus landrumus sp. nov., Nannocystis bai.</title>
        <authorList>
            <person name="Ahearne A."/>
            <person name="Stevens C."/>
            <person name="Dowd S."/>
        </authorList>
    </citation>
    <scope>NUCLEOTIDE SEQUENCE [LARGE SCALE GENOMIC DNA]</scope>
    <source>
        <strain evidence="3 4">RJM3</strain>
    </source>
</reference>
<dbReference type="Pfam" id="PF13007">
    <property type="entry name" value="LZ_Tnp_IS66"/>
    <property type="match status" value="1"/>
</dbReference>
<organism evidence="3 4">
    <name type="scientific">Polyangium mundeleinium</name>
    <dbReference type="NCBI Taxonomy" id="2995306"/>
    <lineage>
        <taxon>Bacteria</taxon>
        <taxon>Pseudomonadati</taxon>
        <taxon>Myxococcota</taxon>
        <taxon>Polyangia</taxon>
        <taxon>Polyangiales</taxon>
        <taxon>Polyangiaceae</taxon>
        <taxon>Polyangium</taxon>
    </lineage>
</organism>
<evidence type="ECO:0000259" key="2">
    <source>
        <dbReference type="Pfam" id="PF13007"/>
    </source>
</evidence>
<dbReference type="EMBL" id="JAQNDO010000001">
    <property type="protein sequence ID" value="MDC0742943.1"/>
    <property type="molecule type" value="Genomic_DNA"/>
</dbReference>
<dbReference type="InterPro" id="IPR024463">
    <property type="entry name" value="Transposase_TnpC_homeodom"/>
</dbReference>
<feature type="domain" description="Transposase TnpC homeodomain" evidence="2">
    <location>
        <begin position="37"/>
        <end position="122"/>
    </location>
</feature>
<comment type="caution">
    <text evidence="3">The sequence shown here is derived from an EMBL/GenBank/DDBJ whole genome shotgun (WGS) entry which is preliminary data.</text>
</comment>